<evidence type="ECO:0000313" key="11">
    <source>
        <dbReference type="Proteomes" id="UP001374584"/>
    </source>
</evidence>
<dbReference type="EMBL" id="JAYMYR010000003">
    <property type="protein sequence ID" value="KAK7372392.1"/>
    <property type="molecule type" value="Genomic_DNA"/>
</dbReference>
<dbReference type="GO" id="GO:0003729">
    <property type="term" value="F:mRNA binding"/>
    <property type="evidence" value="ECO:0007669"/>
    <property type="project" value="UniProtKB-ARBA"/>
</dbReference>
<dbReference type="FunFam" id="1.25.10.10:FF:000004">
    <property type="entry name" value="Pumilio homolog 1 isoform 2"/>
    <property type="match status" value="1"/>
</dbReference>
<dbReference type="GO" id="GO:0006417">
    <property type="term" value="P:regulation of translation"/>
    <property type="evidence" value="ECO:0007669"/>
    <property type="project" value="UniProtKB-KW"/>
</dbReference>
<keyword evidence="11" id="KW-1185">Reference proteome</keyword>
<dbReference type="GO" id="GO:0005737">
    <property type="term" value="C:cytoplasm"/>
    <property type="evidence" value="ECO:0007669"/>
    <property type="project" value="UniProtKB-SubCell"/>
</dbReference>
<dbReference type="Pfam" id="PF07990">
    <property type="entry name" value="NABP"/>
    <property type="match status" value="1"/>
</dbReference>
<accession>A0AAN9RID2</accession>
<protein>
    <recommendedName>
        <fullName evidence="9">PUM-HD domain-containing protein</fullName>
    </recommendedName>
</protein>
<evidence type="ECO:0000256" key="8">
    <source>
        <dbReference type="SAM" id="MobiDB-lite"/>
    </source>
</evidence>
<dbReference type="SMART" id="SM00025">
    <property type="entry name" value="Pumilio"/>
    <property type="match status" value="8"/>
</dbReference>
<keyword evidence="4" id="KW-0810">Translation regulation</keyword>
<dbReference type="InterPro" id="IPR016024">
    <property type="entry name" value="ARM-type_fold"/>
</dbReference>
<feature type="repeat" description="Pumilio" evidence="7">
    <location>
        <begin position="726"/>
        <end position="761"/>
    </location>
</feature>
<evidence type="ECO:0000313" key="10">
    <source>
        <dbReference type="EMBL" id="KAK7372392.1"/>
    </source>
</evidence>
<dbReference type="InterPro" id="IPR012940">
    <property type="entry name" value="NABP"/>
</dbReference>
<evidence type="ECO:0000256" key="3">
    <source>
        <dbReference type="ARBA" id="ARBA00022737"/>
    </source>
</evidence>
<comment type="caution">
    <text evidence="10">The sequence shown here is derived from an EMBL/GenBank/DDBJ whole genome shotgun (WGS) entry which is preliminary data.</text>
</comment>
<comment type="function">
    <text evidence="6">Sequence-specific RNA-binding protein that regulates translation and mRNA stability by binding the 3'-UTR of target mRNAs. Binds the APUM-binding elements (APBEs) in the 3'-UTR mRNA sequence of CLV1, PNH, WUS and FAS2.</text>
</comment>
<dbReference type="PANTHER" id="PTHR12537">
    <property type="entry name" value="RNA BINDING PROTEIN PUMILIO-RELATED"/>
    <property type="match status" value="1"/>
</dbReference>
<evidence type="ECO:0000256" key="4">
    <source>
        <dbReference type="ARBA" id="ARBA00022845"/>
    </source>
</evidence>
<dbReference type="InterPro" id="IPR001313">
    <property type="entry name" value="Pumilio_RNA-bd_rpt"/>
</dbReference>
<sequence>MVSDSYSKMISDVTIRSMLKNGEYCGEDLGVLRERELARLRSGSAPPTVEGSLTAVGGLFEGSPAAAGYGGRRGFGSEEELRADPNYANYYYSNVNLNPRLPPPLASKEDWRFVQRLRGGSKVGGVGDRRMASDDGGIEGGDNNSLFSVHPAGFGVKEEGGLKHRKGGAEWSGEDGLIGLPAIGLGSRQQRSIAELFHDERNNASSASKHPHNLPSSNLFDDIAEKSEPRLAYVHQELNALRSGENKQGISAAQNFVGSGPQSYASALGASLSRSSTPDSQLLPRAASPCLPPIGDGRSSSADKKSSNGQNLLNAVSSNLNDSADLASALASMNLSTKDIIDDEKHSQSSRHNELDYTHSFKQQPYLNSPDSLAYQRHSATQSHLKVNKGSSFGLDLNKSSGYADEQLEPHKAGGVSVNTHLKGPSTPTFTSRGSSPAHYQNVEDISYPNYGMTGYSVNPSSPSMMASQLGSGNLPPFFENAAVAASALGLNAMDSRALGRGVALGPLLAATELQNSSRLGSHAAGSTQQLPLMDPLYLQYLRSGDVSSAAQIAALKESVINRECTDLLGLQKAYVESLIAPQNSHFNVPYLGKSATLSPNSFGNPSYGLATSYPGSPLAGSLFPNSLYGPGSPMNQSERNMRLSGMRNVAGGFMGAWHSDTVGSLEENFASSLLDEFKSNKTKCFELSEIAGHVVEFSADQYGSRFIQQKLETASMEEKNMVFHEIMPQALSLMTDVFGNYVIQKFFEHGTAAQIRELADQLTGHVLTLSLQMYGCRVIQKAIEVVDMDQQTKMVTELDGHIMRCVRDQNGNHVIQKCIECVPEDAIHFIVSTFYDQVVTLSTHPYGCRVIQRVLEYCHDPKTQQIMMDEILQSVCMLAQDQYGNYVVQHVLEHGKPYERSAIIKELTGQIVQMSQQKFASNVIEKCLSFGTPTERQVLVNEMLGSTYENEPLQIMMKDQFANYVVQKVLETCDDQQLELILNRIKVHLNALKKYTYGKHIVARVEKLVAAGERRISILTLNPAQMV</sequence>
<feature type="domain" description="PUM-HD" evidence="9">
    <location>
        <begin position="670"/>
        <end position="1010"/>
    </location>
</feature>
<name>A0AAN9RID2_PHACN</name>
<dbReference type="Gene3D" id="1.25.10.10">
    <property type="entry name" value="Leucine-rich Repeat Variant"/>
    <property type="match status" value="1"/>
</dbReference>
<feature type="repeat" description="Pumilio" evidence="7">
    <location>
        <begin position="834"/>
        <end position="870"/>
    </location>
</feature>
<dbReference type="CDD" id="cd07920">
    <property type="entry name" value="Pumilio"/>
    <property type="match status" value="1"/>
</dbReference>
<feature type="repeat" description="Pumilio" evidence="7">
    <location>
        <begin position="907"/>
        <end position="942"/>
    </location>
</feature>
<keyword evidence="5" id="KW-0694">RNA-binding</keyword>
<feature type="repeat" description="Pumilio" evidence="7">
    <location>
        <begin position="943"/>
        <end position="984"/>
    </location>
</feature>
<proteinExistence type="predicted"/>
<dbReference type="Pfam" id="PF00806">
    <property type="entry name" value="PUF"/>
    <property type="match status" value="8"/>
</dbReference>
<feature type="repeat" description="Pumilio" evidence="7">
    <location>
        <begin position="762"/>
        <end position="797"/>
    </location>
</feature>
<dbReference type="InterPro" id="IPR033712">
    <property type="entry name" value="Pumilio_RNA-bd"/>
</dbReference>
<feature type="region of interest" description="Disordered" evidence="8">
    <location>
        <begin position="343"/>
        <end position="363"/>
    </location>
</feature>
<dbReference type="AlphaFoldDB" id="A0AAN9RID2"/>
<feature type="region of interest" description="Disordered" evidence="8">
    <location>
        <begin position="269"/>
        <end position="314"/>
    </location>
</feature>
<dbReference type="Proteomes" id="UP001374584">
    <property type="component" value="Unassembled WGS sequence"/>
</dbReference>
<keyword evidence="3" id="KW-0677">Repeat</keyword>
<dbReference type="PROSITE" id="PS50302">
    <property type="entry name" value="PUM"/>
    <property type="match status" value="8"/>
</dbReference>
<feature type="repeat" description="Pumilio" evidence="7">
    <location>
        <begin position="871"/>
        <end position="906"/>
    </location>
</feature>
<dbReference type="PROSITE" id="PS50303">
    <property type="entry name" value="PUM_HD"/>
    <property type="match status" value="1"/>
</dbReference>
<dbReference type="PANTHER" id="PTHR12537:SF187">
    <property type="entry name" value="OS04G0276200 PROTEIN"/>
    <property type="match status" value="1"/>
</dbReference>
<dbReference type="InterPro" id="IPR011989">
    <property type="entry name" value="ARM-like"/>
</dbReference>
<keyword evidence="2" id="KW-0963">Cytoplasm</keyword>
<feature type="repeat" description="Pumilio" evidence="7">
    <location>
        <begin position="798"/>
        <end position="833"/>
    </location>
</feature>
<evidence type="ECO:0000256" key="5">
    <source>
        <dbReference type="ARBA" id="ARBA00022884"/>
    </source>
</evidence>
<dbReference type="SUPFAM" id="SSF48371">
    <property type="entry name" value="ARM repeat"/>
    <property type="match status" value="1"/>
</dbReference>
<organism evidence="10 11">
    <name type="scientific">Phaseolus coccineus</name>
    <name type="common">Scarlet runner bean</name>
    <name type="synonym">Phaseolus multiflorus</name>
    <dbReference type="NCBI Taxonomy" id="3886"/>
    <lineage>
        <taxon>Eukaryota</taxon>
        <taxon>Viridiplantae</taxon>
        <taxon>Streptophyta</taxon>
        <taxon>Embryophyta</taxon>
        <taxon>Tracheophyta</taxon>
        <taxon>Spermatophyta</taxon>
        <taxon>Magnoliopsida</taxon>
        <taxon>eudicotyledons</taxon>
        <taxon>Gunneridae</taxon>
        <taxon>Pentapetalae</taxon>
        <taxon>rosids</taxon>
        <taxon>fabids</taxon>
        <taxon>Fabales</taxon>
        <taxon>Fabaceae</taxon>
        <taxon>Papilionoideae</taxon>
        <taxon>50 kb inversion clade</taxon>
        <taxon>NPAAA clade</taxon>
        <taxon>indigoferoid/millettioid clade</taxon>
        <taxon>Phaseoleae</taxon>
        <taxon>Phaseolus</taxon>
    </lineage>
</organism>
<dbReference type="InterPro" id="IPR033133">
    <property type="entry name" value="PUM-HD"/>
</dbReference>
<feature type="repeat" description="Pumilio" evidence="7">
    <location>
        <begin position="690"/>
        <end position="725"/>
    </location>
</feature>
<gene>
    <name evidence="10" type="ORF">VNO80_05770</name>
</gene>
<reference evidence="10 11" key="1">
    <citation type="submission" date="2024-01" db="EMBL/GenBank/DDBJ databases">
        <title>The genomes of 5 underutilized Papilionoideae crops provide insights into root nodulation and disease resistanc.</title>
        <authorList>
            <person name="Jiang F."/>
        </authorList>
    </citation>
    <scope>NUCLEOTIDE SEQUENCE [LARGE SCALE GENOMIC DNA]</scope>
    <source>
        <strain evidence="10">JINMINGXINNONG_FW02</strain>
        <tissue evidence="10">Leaves</tissue>
    </source>
</reference>
<evidence type="ECO:0000256" key="1">
    <source>
        <dbReference type="ARBA" id="ARBA00004496"/>
    </source>
</evidence>
<evidence type="ECO:0000256" key="7">
    <source>
        <dbReference type="PROSITE-ProRule" id="PRU00317"/>
    </source>
</evidence>
<evidence type="ECO:0000259" key="9">
    <source>
        <dbReference type="PROSITE" id="PS50303"/>
    </source>
</evidence>
<evidence type="ECO:0000256" key="6">
    <source>
        <dbReference type="ARBA" id="ARBA00055193"/>
    </source>
</evidence>
<comment type="subcellular location">
    <subcellularLocation>
        <location evidence="1">Cytoplasm</location>
    </subcellularLocation>
</comment>
<feature type="compositionally biased region" description="Basic and acidic residues" evidence="8">
    <location>
        <begin position="343"/>
        <end position="359"/>
    </location>
</feature>
<evidence type="ECO:0000256" key="2">
    <source>
        <dbReference type="ARBA" id="ARBA00022490"/>
    </source>
</evidence>